<keyword evidence="3 6" id="KW-0732">Signal</keyword>
<dbReference type="AlphaFoldDB" id="A0A412XJY7"/>
<accession>A0A412XJY7</accession>
<sequence length="535" mass="60516">MKKNKLYRLAMSFAFSLTATAFMSSCLDDLNRYPTNDITSEKVYSTFLGYKQVMAKVYGAYSQVGNDLASKDDITMGDGASADFVRCFFNLQSLTTEEAICTWTDSGIPDLNFMNWSSSNTFISGLYYRALYQISLVNEFLRESTDGKVNSRNITGNDAEEIKFFRAEARFLRAFQYWVLMDTYGNPPFVDENTPVGKALPPQIKRADLFNYVEAELLEIQNVLKAPRSNEYGRVDQAACWALLARLYLNAEIYTGQKKYTEAIAYASKVISAGYSLKDKYGELFMADNNVNNQEIILSINYDGQRNKSYGGLTFMINASFIVTRDDVPDINFQEYFGMGGLGGWYGNRSRKELPERFDAGDSRRLFFGTQPSVNNVNEFTEGLAVAKFRNVTSTGEYGSNFAEAFADTDFPLFRLAEMYLIYAEAVLRGGVGGDKDKAVGYFNKLRERAFGNQSANVENITLNDILDERSREFYWECFRRTDLIRYGLYTSGSYVWQWKGGTKDGIGVSDNLNLFPLPVTDVMANPNLVQNIGY</sequence>
<evidence type="ECO:0000313" key="8">
    <source>
        <dbReference type="EMBL" id="RGV44506.1"/>
    </source>
</evidence>
<evidence type="ECO:0000256" key="6">
    <source>
        <dbReference type="SAM" id="SignalP"/>
    </source>
</evidence>
<comment type="caution">
    <text evidence="8">The sequence shown here is derived from an EMBL/GenBank/DDBJ whole genome shotgun (WGS) entry which is preliminary data.</text>
</comment>
<name>A0A412XJY7_BACUN</name>
<evidence type="ECO:0000256" key="3">
    <source>
        <dbReference type="ARBA" id="ARBA00022729"/>
    </source>
</evidence>
<evidence type="ECO:0000256" key="5">
    <source>
        <dbReference type="ARBA" id="ARBA00023237"/>
    </source>
</evidence>
<dbReference type="Gene3D" id="1.10.3780.10">
    <property type="entry name" value="SusD-like"/>
    <property type="match status" value="1"/>
</dbReference>
<dbReference type="Pfam" id="PF07980">
    <property type="entry name" value="SusD_RagB"/>
    <property type="match status" value="1"/>
</dbReference>
<reference evidence="8 9" key="1">
    <citation type="submission" date="2018-08" db="EMBL/GenBank/DDBJ databases">
        <title>A genome reference for cultivated species of the human gut microbiota.</title>
        <authorList>
            <person name="Zou Y."/>
            <person name="Xue W."/>
            <person name="Luo G."/>
        </authorList>
    </citation>
    <scope>NUCLEOTIDE SEQUENCE [LARGE SCALE GENOMIC DNA]</scope>
    <source>
        <strain evidence="8 9">AF14-42</strain>
    </source>
</reference>
<feature type="chain" id="PRO_5019410245" evidence="6">
    <location>
        <begin position="22"/>
        <end position="535"/>
    </location>
</feature>
<feature type="domain" description="RagB/SusD" evidence="7">
    <location>
        <begin position="361"/>
        <end position="535"/>
    </location>
</feature>
<dbReference type="PROSITE" id="PS51257">
    <property type="entry name" value="PROKAR_LIPOPROTEIN"/>
    <property type="match status" value="1"/>
</dbReference>
<keyword evidence="5" id="KW-0998">Cell outer membrane</keyword>
<dbReference type="InterPro" id="IPR012944">
    <property type="entry name" value="SusD_RagB_dom"/>
</dbReference>
<evidence type="ECO:0000256" key="2">
    <source>
        <dbReference type="ARBA" id="ARBA00006275"/>
    </source>
</evidence>
<dbReference type="CDD" id="cd08977">
    <property type="entry name" value="SusD"/>
    <property type="match status" value="1"/>
</dbReference>
<gene>
    <name evidence="8" type="ORF">DWW14_04735</name>
</gene>
<dbReference type="Proteomes" id="UP000285343">
    <property type="component" value="Unassembled WGS sequence"/>
</dbReference>
<organism evidence="8 9">
    <name type="scientific">Bacteroides uniformis</name>
    <dbReference type="NCBI Taxonomy" id="820"/>
    <lineage>
        <taxon>Bacteria</taxon>
        <taxon>Pseudomonadati</taxon>
        <taxon>Bacteroidota</taxon>
        <taxon>Bacteroidia</taxon>
        <taxon>Bacteroidales</taxon>
        <taxon>Bacteroidaceae</taxon>
        <taxon>Bacteroides</taxon>
    </lineage>
</organism>
<evidence type="ECO:0000313" key="9">
    <source>
        <dbReference type="Proteomes" id="UP000285343"/>
    </source>
</evidence>
<comment type="subcellular location">
    <subcellularLocation>
        <location evidence="1">Cell outer membrane</location>
    </subcellularLocation>
</comment>
<evidence type="ECO:0000259" key="7">
    <source>
        <dbReference type="Pfam" id="PF07980"/>
    </source>
</evidence>
<dbReference type="Gene3D" id="1.25.40.390">
    <property type="match status" value="1"/>
</dbReference>
<evidence type="ECO:0000256" key="1">
    <source>
        <dbReference type="ARBA" id="ARBA00004442"/>
    </source>
</evidence>
<evidence type="ECO:0000256" key="4">
    <source>
        <dbReference type="ARBA" id="ARBA00023136"/>
    </source>
</evidence>
<dbReference type="GO" id="GO:0009279">
    <property type="term" value="C:cell outer membrane"/>
    <property type="evidence" value="ECO:0007669"/>
    <property type="project" value="UniProtKB-SubCell"/>
</dbReference>
<keyword evidence="4" id="KW-0472">Membrane</keyword>
<dbReference type="EMBL" id="QRZC01000004">
    <property type="protein sequence ID" value="RGV44506.1"/>
    <property type="molecule type" value="Genomic_DNA"/>
</dbReference>
<comment type="similarity">
    <text evidence="2">Belongs to the SusD family.</text>
</comment>
<dbReference type="SUPFAM" id="SSF48452">
    <property type="entry name" value="TPR-like"/>
    <property type="match status" value="1"/>
</dbReference>
<feature type="signal peptide" evidence="6">
    <location>
        <begin position="1"/>
        <end position="21"/>
    </location>
</feature>
<proteinExistence type="inferred from homology"/>
<dbReference type="Gene3D" id="1.25.40.10">
    <property type="entry name" value="Tetratricopeptide repeat domain"/>
    <property type="match status" value="1"/>
</dbReference>
<protein>
    <submittedName>
        <fullName evidence="8">RagB/SusD family nutrient uptake outer membrane protein</fullName>
    </submittedName>
</protein>
<dbReference type="RefSeq" id="WP_117865927.1">
    <property type="nucleotide sequence ID" value="NZ_JADMZQ010000005.1"/>
</dbReference>
<dbReference type="InterPro" id="IPR011990">
    <property type="entry name" value="TPR-like_helical_dom_sf"/>
</dbReference>